<reference evidence="1" key="1">
    <citation type="submission" date="2020-10" db="EMBL/GenBank/DDBJ databases">
        <title>Connecting structure to function with the recovery of over 1000 high-quality activated sludge metagenome-assembled genomes encoding full-length rRNA genes using long-read sequencing.</title>
        <authorList>
            <person name="Singleton C.M."/>
            <person name="Petriglieri F."/>
            <person name="Kristensen J.M."/>
            <person name="Kirkegaard R.H."/>
            <person name="Michaelsen T.Y."/>
            <person name="Andersen M.H."/>
            <person name="Karst S.M."/>
            <person name="Dueholm M.S."/>
            <person name="Nielsen P.H."/>
            <person name="Albertsen M."/>
        </authorList>
    </citation>
    <scope>NUCLEOTIDE SEQUENCE</scope>
    <source>
        <strain evidence="1">Ribe_18-Q3-R11-54_MAXAC.001</strain>
    </source>
</reference>
<evidence type="ECO:0000313" key="2">
    <source>
        <dbReference type="Proteomes" id="UP000886632"/>
    </source>
</evidence>
<evidence type="ECO:0000313" key="1">
    <source>
        <dbReference type="EMBL" id="MBL0004661.1"/>
    </source>
</evidence>
<dbReference type="AlphaFoldDB" id="A0A9D7TAU7"/>
<name>A0A9D7TAU7_9MICO</name>
<accession>A0A9D7TAU7</accession>
<gene>
    <name evidence="1" type="ORF">IPP00_11935</name>
</gene>
<sequence length="117" mass="12791">MPPAGAPGWVERAVGWLLDHCPAEFRRYAGLRKNPLALAWLAQRHLEGEIAVLRQAYRDVRVEVGPHVTPEALAEILIALEAEGLRLVADRRSAELLHEALAGKVFVPSAVSDGQRG</sequence>
<organism evidence="1 2">
    <name type="scientific">Candidatus Phosphoribacter hodrii</name>
    <dbReference type="NCBI Taxonomy" id="2953743"/>
    <lineage>
        <taxon>Bacteria</taxon>
        <taxon>Bacillati</taxon>
        <taxon>Actinomycetota</taxon>
        <taxon>Actinomycetes</taxon>
        <taxon>Micrococcales</taxon>
        <taxon>Dermatophilaceae</taxon>
        <taxon>Candidatus Phosphoribacter</taxon>
    </lineage>
</organism>
<comment type="caution">
    <text evidence="1">The sequence shown here is derived from an EMBL/GenBank/DDBJ whole genome shotgun (WGS) entry which is preliminary data.</text>
</comment>
<dbReference type="Proteomes" id="UP000886632">
    <property type="component" value="Unassembled WGS sequence"/>
</dbReference>
<proteinExistence type="predicted"/>
<dbReference type="EMBL" id="JADKGK010000020">
    <property type="protein sequence ID" value="MBL0004661.1"/>
    <property type="molecule type" value="Genomic_DNA"/>
</dbReference>
<protein>
    <submittedName>
        <fullName evidence="1">Uncharacterized protein</fullName>
    </submittedName>
</protein>